<accession>A0A3M7SEP8</accession>
<protein>
    <submittedName>
        <fullName evidence="1">Uncharacterized protein</fullName>
    </submittedName>
</protein>
<dbReference type="EMBL" id="REGN01001512">
    <property type="protein sequence ID" value="RNA34236.1"/>
    <property type="molecule type" value="Genomic_DNA"/>
</dbReference>
<gene>
    <name evidence="1" type="ORF">BpHYR1_000065</name>
</gene>
<reference evidence="1 2" key="1">
    <citation type="journal article" date="2018" name="Sci. Rep.">
        <title>Genomic signatures of local adaptation to the degree of environmental predictability in rotifers.</title>
        <authorList>
            <person name="Franch-Gras L."/>
            <person name="Hahn C."/>
            <person name="Garcia-Roger E.M."/>
            <person name="Carmona M.J."/>
            <person name="Serra M."/>
            <person name="Gomez A."/>
        </authorList>
    </citation>
    <scope>NUCLEOTIDE SEQUENCE [LARGE SCALE GENOMIC DNA]</scope>
    <source>
        <strain evidence="1">HYR1</strain>
    </source>
</reference>
<evidence type="ECO:0000313" key="2">
    <source>
        <dbReference type="Proteomes" id="UP000276133"/>
    </source>
</evidence>
<dbReference type="Proteomes" id="UP000276133">
    <property type="component" value="Unassembled WGS sequence"/>
</dbReference>
<comment type="caution">
    <text evidence="1">The sequence shown here is derived from an EMBL/GenBank/DDBJ whole genome shotgun (WGS) entry which is preliminary data.</text>
</comment>
<evidence type="ECO:0000313" key="1">
    <source>
        <dbReference type="EMBL" id="RNA34236.1"/>
    </source>
</evidence>
<dbReference type="AlphaFoldDB" id="A0A3M7SEP8"/>
<name>A0A3M7SEP8_BRAPC</name>
<proteinExistence type="predicted"/>
<organism evidence="1 2">
    <name type="scientific">Brachionus plicatilis</name>
    <name type="common">Marine rotifer</name>
    <name type="synonym">Brachionus muelleri</name>
    <dbReference type="NCBI Taxonomy" id="10195"/>
    <lineage>
        <taxon>Eukaryota</taxon>
        <taxon>Metazoa</taxon>
        <taxon>Spiralia</taxon>
        <taxon>Gnathifera</taxon>
        <taxon>Rotifera</taxon>
        <taxon>Eurotatoria</taxon>
        <taxon>Monogononta</taxon>
        <taxon>Pseudotrocha</taxon>
        <taxon>Ploima</taxon>
        <taxon>Brachionidae</taxon>
        <taxon>Brachionus</taxon>
    </lineage>
</organism>
<sequence>MIDIYVAVNFILKIQISYFSKEASIKLFKSEAYDLNEINNFLEKNDLYAFQHKILERMLNSENLIKPASKTANREKAFLYKRLKDSFVIKRSIIVNRFFMTRALALSINYSIIGKFHMIVQDIQKNNLPKFVIILIHYVGEKKNSCLTEISQQNFIEIFGDKNKNILIFDDKKNTTYSIRYAATPYLRKNFEIKMAALITTRNDKRTKSSFSFRVNVVDDQSASLRRFKFKRRPIAERTIQCVGISD</sequence>
<keyword evidence="2" id="KW-1185">Reference proteome</keyword>